<dbReference type="Proteomes" id="UP000005237">
    <property type="component" value="Unassembled WGS sequence"/>
</dbReference>
<feature type="chain" id="PRO_5035744526" description="SXP/RAL-2 family protein Ani s 5-like cation-binding domain-containing protein" evidence="1">
    <location>
        <begin position="27"/>
        <end position="164"/>
    </location>
</feature>
<reference evidence="3" key="1">
    <citation type="submission" date="2010-08" db="EMBL/GenBank/DDBJ databases">
        <authorList>
            <consortium name="Caenorhabditis japonica Sequencing Consortium"/>
            <person name="Wilson R.K."/>
        </authorList>
    </citation>
    <scope>NUCLEOTIDE SEQUENCE [LARGE SCALE GENOMIC DNA]</scope>
    <source>
        <strain evidence="3">DF5081</strain>
    </source>
</reference>
<dbReference type="EnsemblMetazoa" id="CJA36398.1">
    <property type="protein sequence ID" value="CJA36398.1"/>
    <property type="gene ID" value="WBGene00212245"/>
</dbReference>
<keyword evidence="1" id="KW-0732">Signal</keyword>
<name>A0A8R1IHP7_CAEJA</name>
<dbReference type="Gene3D" id="3.30.930.10">
    <property type="entry name" value="Bira Bifunctional Protein, Domain 2"/>
    <property type="match status" value="1"/>
</dbReference>
<dbReference type="AlphaFoldDB" id="A0A8R1IHP7"/>
<dbReference type="InterPro" id="IPR045864">
    <property type="entry name" value="aa-tRNA-synth_II/BPL/LPL"/>
</dbReference>
<evidence type="ECO:0000313" key="2">
    <source>
        <dbReference type="EnsemblMetazoa" id="CJA36398.1"/>
    </source>
</evidence>
<evidence type="ECO:0008006" key="4">
    <source>
        <dbReference type="Google" id="ProtNLM"/>
    </source>
</evidence>
<evidence type="ECO:0000256" key="1">
    <source>
        <dbReference type="SAM" id="SignalP"/>
    </source>
</evidence>
<sequence>MFARVSAIVVLLGVAVNAGFFDDVSGVTSDVGNFFSTQFNNAKDLFSNDQTELEKNVQRVKDLLSGVKEKVKMLEPMANDAQKETLKKVDTFLQQVTGFQQEIVGCGIEGVTTTSLTNETGRNVSISEARPILLEKFAKNFECLLAESADLCNSRSEIPKIENL</sequence>
<evidence type="ECO:0000313" key="3">
    <source>
        <dbReference type="Proteomes" id="UP000005237"/>
    </source>
</evidence>
<accession>A0A8R1IHP7</accession>
<reference evidence="2" key="2">
    <citation type="submission" date="2022-06" db="UniProtKB">
        <authorList>
            <consortium name="EnsemblMetazoa"/>
        </authorList>
    </citation>
    <scope>IDENTIFICATION</scope>
    <source>
        <strain evidence="2">DF5081</strain>
    </source>
</reference>
<feature type="signal peptide" evidence="1">
    <location>
        <begin position="1"/>
        <end position="26"/>
    </location>
</feature>
<organism evidence="2 3">
    <name type="scientific">Caenorhabditis japonica</name>
    <dbReference type="NCBI Taxonomy" id="281687"/>
    <lineage>
        <taxon>Eukaryota</taxon>
        <taxon>Metazoa</taxon>
        <taxon>Ecdysozoa</taxon>
        <taxon>Nematoda</taxon>
        <taxon>Chromadorea</taxon>
        <taxon>Rhabditida</taxon>
        <taxon>Rhabditina</taxon>
        <taxon>Rhabditomorpha</taxon>
        <taxon>Rhabditoidea</taxon>
        <taxon>Rhabditidae</taxon>
        <taxon>Peloderinae</taxon>
        <taxon>Caenorhabditis</taxon>
    </lineage>
</organism>
<keyword evidence="3" id="KW-1185">Reference proteome</keyword>
<protein>
    <recommendedName>
        <fullName evidence="4">SXP/RAL-2 family protein Ani s 5-like cation-binding domain-containing protein</fullName>
    </recommendedName>
</protein>
<proteinExistence type="predicted"/>